<dbReference type="KEGG" id="pxu:106118861"/>
<dbReference type="AlphaFoldDB" id="A0AAJ6ZY80"/>
<gene>
    <name evidence="4" type="primary">LOC106127872</name>
    <name evidence="3" type="synonym">LOC106118861</name>
</gene>
<dbReference type="Pfam" id="PF25298">
    <property type="entry name" value="Baculo_FP_2nd"/>
    <property type="match status" value="1"/>
</dbReference>
<feature type="domain" description="FP protein C-terminal" evidence="2">
    <location>
        <begin position="242"/>
        <end position="292"/>
    </location>
</feature>
<sequence>MPLKRTPPKSPNVATLDVHPLQTHSQSDPSLSVTNNPETIITKTMQRVKRKRDRSADQSELDDFKNTIMDILKELQSTVSEIKEQNVKLQESVDFTAHKYDEILTKMKQMEEARREDKAYIISLENKIDKLEQQSRATSVEIRNIPKRSGETKQDLLHTLNNIFKVIKLPPQETDVKDIFRNHKKTSTPTMIVEFGTVKNKESLLRHIKKFNKENCNNKLNTEHLSIQGPKLPIYCSENLSSKTKRLFFLARELASQEKYKFCWTTHGKVYLRKDEGSPLCRIESEGDISKLRVQK</sequence>
<reference evidence="3 4" key="1">
    <citation type="submission" date="2025-04" db="UniProtKB">
        <authorList>
            <consortium name="RefSeq"/>
        </authorList>
    </citation>
    <scope>IDENTIFICATION</scope>
</reference>
<dbReference type="KEGG" id="pxu:106127872"/>
<proteinExistence type="predicted"/>
<evidence type="ECO:0000256" key="1">
    <source>
        <dbReference type="SAM" id="Coils"/>
    </source>
</evidence>
<evidence type="ECO:0000259" key="2">
    <source>
        <dbReference type="Pfam" id="PF25298"/>
    </source>
</evidence>
<keyword evidence="1" id="KW-0175">Coiled coil</keyword>
<evidence type="ECO:0000313" key="4">
    <source>
        <dbReference type="RefSeq" id="XP_013181614.1"/>
    </source>
</evidence>
<dbReference type="RefSeq" id="XP_013181614.1">
    <property type="nucleotide sequence ID" value="XM_013326160.1"/>
</dbReference>
<dbReference type="GeneID" id="106127872"/>
<dbReference type="GeneID" id="106118861"/>
<dbReference type="InterPro" id="IPR057251">
    <property type="entry name" value="FP_C"/>
</dbReference>
<organism evidence="4">
    <name type="scientific">Papilio xuthus</name>
    <name type="common">Asian swallowtail butterfly</name>
    <dbReference type="NCBI Taxonomy" id="66420"/>
    <lineage>
        <taxon>Eukaryota</taxon>
        <taxon>Metazoa</taxon>
        <taxon>Ecdysozoa</taxon>
        <taxon>Arthropoda</taxon>
        <taxon>Hexapoda</taxon>
        <taxon>Insecta</taxon>
        <taxon>Pterygota</taxon>
        <taxon>Neoptera</taxon>
        <taxon>Endopterygota</taxon>
        <taxon>Lepidoptera</taxon>
        <taxon>Glossata</taxon>
        <taxon>Ditrysia</taxon>
        <taxon>Papilionoidea</taxon>
        <taxon>Papilionidae</taxon>
        <taxon>Papilioninae</taxon>
        <taxon>Papilio</taxon>
    </lineage>
</organism>
<accession>A0AAJ6ZY80</accession>
<evidence type="ECO:0000313" key="3">
    <source>
        <dbReference type="RefSeq" id="XP_013169075.1"/>
    </source>
</evidence>
<dbReference type="RefSeq" id="XP_013169075.1">
    <property type="nucleotide sequence ID" value="XM_013313621.1"/>
</dbReference>
<protein>
    <submittedName>
        <fullName evidence="3">Uncharacterized protein LOC106118861</fullName>
    </submittedName>
    <submittedName>
        <fullName evidence="4">Uncharacterized protein LOC106127872</fullName>
    </submittedName>
</protein>
<dbReference type="Proteomes" id="UP000694872">
    <property type="component" value="Unplaced"/>
</dbReference>
<feature type="coiled-coil region" evidence="1">
    <location>
        <begin position="72"/>
        <end position="141"/>
    </location>
</feature>
<name>A0AAJ6ZY80_PAPXU</name>